<dbReference type="EMBL" id="JANWOI010000004">
    <property type="protein sequence ID" value="MDA5194722.1"/>
    <property type="molecule type" value="Genomic_DNA"/>
</dbReference>
<dbReference type="RefSeq" id="WP_274944427.1">
    <property type="nucleotide sequence ID" value="NZ_JANWOI010000004.1"/>
</dbReference>
<evidence type="ECO:0000313" key="2">
    <source>
        <dbReference type="EMBL" id="MDA5194722.1"/>
    </source>
</evidence>
<reference evidence="2" key="1">
    <citation type="submission" date="2022-08" db="EMBL/GenBank/DDBJ databases">
        <authorList>
            <person name="Vandamme P."/>
            <person name="Hettiarachchi A."/>
            <person name="Peeters C."/>
            <person name="Cnockaert M."/>
            <person name="Carlier A."/>
        </authorList>
    </citation>
    <scope>NUCLEOTIDE SEQUENCE</scope>
    <source>
        <strain evidence="2">LMG 31809</strain>
    </source>
</reference>
<dbReference type="SUPFAM" id="SSF54534">
    <property type="entry name" value="FKBP-like"/>
    <property type="match status" value="1"/>
</dbReference>
<proteinExistence type="predicted"/>
<dbReference type="InterPro" id="IPR023459">
    <property type="entry name" value="Tscrpt_elong_fac_GreA/B_fam"/>
</dbReference>
<keyword evidence="3" id="KW-1185">Reference proteome</keyword>
<dbReference type="AlphaFoldDB" id="A0A9X3U0A2"/>
<dbReference type="GO" id="GO:0006354">
    <property type="term" value="P:DNA-templated transcription elongation"/>
    <property type="evidence" value="ECO:0007669"/>
    <property type="project" value="TreeGrafter"/>
</dbReference>
<dbReference type="GO" id="GO:0016301">
    <property type="term" value="F:kinase activity"/>
    <property type="evidence" value="ECO:0007669"/>
    <property type="project" value="UniProtKB-KW"/>
</dbReference>
<evidence type="ECO:0000259" key="1">
    <source>
        <dbReference type="Pfam" id="PF01272"/>
    </source>
</evidence>
<keyword evidence="2" id="KW-0808">Transferase</keyword>
<evidence type="ECO:0000313" key="3">
    <source>
        <dbReference type="Proteomes" id="UP001141619"/>
    </source>
</evidence>
<feature type="domain" description="Transcription elongation factor GreA/GreB C-terminal" evidence="1">
    <location>
        <begin position="52"/>
        <end position="127"/>
    </location>
</feature>
<protein>
    <submittedName>
        <fullName evidence="2">Nucleoside diphosphate kinase regulator</fullName>
    </submittedName>
</protein>
<name>A0A9X3U0A2_9PROT</name>
<accession>A0A9X3U0A2</accession>
<keyword evidence="2" id="KW-0418">Kinase</keyword>
<dbReference type="PIRSF" id="PIRSF006092">
    <property type="entry name" value="GreA_GreB"/>
    <property type="match status" value="1"/>
</dbReference>
<dbReference type="GO" id="GO:0070063">
    <property type="term" value="F:RNA polymerase binding"/>
    <property type="evidence" value="ECO:0007669"/>
    <property type="project" value="InterPro"/>
</dbReference>
<reference evidence="2" key="2">
    <citation type="journal article" date="2023" name="Syst. Appl. Microbiol.">
        <title>Govania unica gen. nov., sp. nov., a rare biosphere bacterium that represents a novel family in the class Alphaproteobacteria.</title>
        <authorList>
            <person name="Vandamme P."/>
            <person name="Peeters C."/>
            <person name="Hettiarachchi A."/>
            <person name="Cnockaert M."/>
            <person name="Carlier A."/>
        </authorList>
    </citation>
    <scope>NUCLEOTIDE SEQUENCE</scope>
    <source>
        <strain evidence="2">LMG 31809</strain>
    </source>
</reference>
<dbReference type="NCBIfam" id="NF004396">
    <property type="entry name" value="PRK05753.1"/>
    <property type="match status" value="1"/>
</dbReference>
<dbReference type="GO" id="GO:0032784">
    <property type="term" value="P:regulation of DNA-templated transcription elongation"/>
    <property type="evidence" value="ECO:0007669"/>
    <property type="project" value="InterPro"/>
</dbReference>
<sequence>MSKSLPTLIMSMTDHEAVAELVAATETLDPSVADYLDRELNRARLVAPGKLPDDVAAMGRSVTYRDEANGRVRSITLVFPGEQDASAGKISVLTPIGAALLGMRAGQGITWADHMGGTRNLTVLEVSA</sequence>
<dbReference type="InterPro" id="IPR036953">
    <property type="entry name" value="GreA/GreB_C_sf"/>
</dbReference>
<organism evidence="2 3">
    <name type="scientific">Govanella unica</name>
    <dbReference type="NCBI Taxonomy" id="2975056"/>
    <lineage>
        <taxon>Bacteria</taxon>
        <taxon>Pseudomonadati</taxon>
        <taxon>Pseudomonadota</taxon>
        <taxon>Alphaproteobacteria</taxon>
        <taxon>Emcibacterales</taxon>
        <taxon>Govanellaceae</taxon>
        <taxon>Govanella</taxon>
    </lineage>
</organism>
<dbReference type="PANTHER" id="PTHR30437:SF5">
    <property type="entry name" value="REGULATOR OF NUCLEOSIDE DIPHOSPHATE KINASE"/>
    <property type="match status" value="1"/>
</dbReference>
<dbReference type="Pfam" id="PF01272">
    <property type="entry name" value="GreA_GreB"/>
    <property type="match status" value="1"/>
</dbReference>
<gene>
    <name evidence="2" type="primary">rnk</name>
    <name evidence="2" type="ORF">NYP16_12240</name>
</gene>
<dbReference type="PANTHER" id="PTHR30437">
    <property type="entry name" value="TRANSCRIPTION ELONGATION FACTOR GREA"/>
    <property type="match status" value="1"/>
</dbReference>
<dbReference type="Gene3D" id="3.10.50.30">
    <property type="entry name" value="Transcription elongation factor, GreA/GreB, C-terminal domain"/>
    <property type="match status" value="1"/>
</dbReference>
<dbReference type="Proteomes" id="UP001141619">
    <property type="component" value="Unassembled WGS sequence"/>
</dbReference>
<dbReference type="InterPro" id="IPR001437">
    <property type="entry name" value="Tscrpt_elong_fac_GreA/B_C"/>
</dbReference>
<comment type="caution">
    <text evidence="2">The sequence shown here is derived from an EMBL/GenBank/DDBJ whole genome shotgun (WGS) entry which is preliminary data.</text>
</comment>
<dbReference type="GO" id="GO:0003677">
    <property type="term" value="F:DNA binding"/>
    <property type="evidence" value="ECO:0007669"/>
    <property type="project" value="InterPro"/>
</dbReference>